<dbReference type="AlphaFoldDB" id="A0A7S2CDF3"/>
<sequence>MKGKGQYIYVHLAASRDSLNTDAEPVVKFNNGHFGGSDAVLFNETTRAHPKGVVVGMYEQTLKSLVAEATMAAQRPPSFIDTSFTTKVEYLAWVATNWPSPAKAA</sequence>
<reference evidence="1" key="1">
    <citation type="submission" date="2021-01" db="EMBL/GenBank/DDBJ databases">
        <authorList>
            <person name="Corre E."/>
            <person name="Pelletier E."/>
            <person name="Niang G."/>
            <person name="Scheremetjew M."/>
            <person name="Finn R."/>
            <person name="Kale V."/>
            <person name="Holt S."/>
            <person name="Cochrane G."/>
            <person name="Meng A."/>
            <person name="Brown T."/>
            <person name="Cohen L."/>
        </authorList>
    </citation>
    <scope>NUCLEOTIDE SEQUENCE</scope>
    <source>
        <strain evidence="1">UTEX LB 985</strain>
    </source>
</reference>
<protein>
    <submittedName>
        <fullName evidence="1">Uncharacterized protein</fullName>
    </submittedName>
</protein>
<proteinExistence type="predicted"/>
<gene>
    <name evidence="1" type="ORF">CBRE1094_LOCUS7988</name>
</gene>
<evidence type="ECO:0000313" key="1">
    <source>
        <dbReference type="EMBL" id="CAD9422280.1"/>
    </source>
</evidence>
<accession>A0A7S2CDF3</accession>
<organism evidence="1">
    <name type="scientific">Haptolina brevifila</name>
    <dbReference type="NCBI Taxonomy" id="156173"/>
    <lineage>
        <taxon>Eukaryota</taxon>
        <taxon>Haptista</taxon>
        <taxon>Haptophyta</taxon>
        <taxon>Prymnesiophyceae</taxon>
        <taxon>Prymnesiales</taxon>
        <taxon>Prymnesiaceae</taxon>
        <taxon>Haptolina</taxon>
    </lineage>
</organism>
<dbReference type="EMBL" id="HBGU01014888">
    <property type="protein sequence ID" value="CAD9422280.1"/>
    <property type="molecule type" value="Transcribed_RNA"/>
</dbReference>
<name>A0A7S2CDF3_9EUKA</name>